<organism evidence="1">
    <name type="scientific">Pararge aegeria</name>
    <name type="common">speckled wood butterfly</name>
    <dbReference type="NCBI Taxonomy" id="116150"/>
    <lineage>
        <taxon>Eukaryota</taxon>
        <taxon>Metazoa</taxon>
        <taxon>Ecdysozoa</taxon>
        <taxon>Arthropoda</taxon>
        <taxon>Hexapoda</taxon>
        <taxon>Insecta</taxon>
        <taxon>Pterygota</taxon>
        <taxon>Neoptera</taxon>
        <taxon>Endopterygota</taxon>
        <taxon>Lepidoptera</taxon>
        <taxon>Glossata</taxon>
        <taxon>Ditrysia</taxon>
        <taxon>Papilionoidea</taxon>
        <taxon>Nymphalidae</taxon>
        <taxon>Satyrinae</taxon>
        <taxon>Satyrini</taxon>
        <taxon>Parargina</taxon>
        <taxon>Pararge</taxon>
    </lineage>
</organism>
<reference evidence="1" key="2">
    <citation type="submission" date="2013-05" db="EMBL/GenBank/DDBJ databases">
        <authorList>
            <person name="Carter J.-M."/>
            <person name="Baker S.C."/>
            <person name="Pink R."/>
            <person name="Carter D.R.F."/>
            <person name="Collins A."/>
            <person name="Tomlin J."/>
            <person name="Gibbs M."/>
            <person name="Breuker C.J."/>
        </authorList>
    </citation>
    <scope>NUCLEOTIDE SEQUENCE</scope>
    <source>
        <tissue evidence="1">Ovary</tissue>
    </source>
</reference>
<proteinExistence type="predicted"/>
<dbReference type="AlphaFoldDB" id="S4Q010"/>
<evidence type="ECO:0000313" key="1">
    <source>
        <dbReference type="EMBL" id="JAA91957.1"/>
    </source>
</evidence>
<protein>
    <submittedName>
        <fullName evidence="1">Uncharacterized protein</fullName>
    </submittedName>
</protein>
<name>S4Q010_9NEOP</name>
<accession>S4Q010</accession>
<sequence length="67" mass="8234">MLFRYKTSIGRIFKQVFTFKPFCKLPNIICNVYLMSWFVVQHYTIFIHKIVCDKINMPILLTYKLYY</sequence>
<reference evidence="1" key="1">
    <citation type="journal article" date="2013" name="BMC Genomics">
        <title>Unscrambling butterfly oogenesis.</title>
        <authorList>
            <person name="Carter J.M."/>
            <person name="Baker S.C."/>
            <person name="Pink R."/>
            <person name="Carter D.R."/>
            <person name="Collins A."/>
            <person name="Tomlin J."/>
            <person name="Gibbs M."/>
            <person name="Breuker C.J."/>
        </authorList>
    </citation>
    <scope>NUCLEOTIDE SEQUENCE</scope>
    <source>
        <tissue evidence="1">Ovary</tissue>
    </source>
</reference>
<dbReference type="EMBL" id="GAIX01000603">
    <property type="protein sequence ID" value="JAA91957.1"/>
    <property type="molecule type" value="Transcribed_RNA"/>
</dbReference>